<protein>
    <submittedName>
        <fullName evidence="1">Uncharacterized protein</fullName>
    </submittedName>
</protein>
<organism evidence="1 2">
    <name type="scientific">Sphingobacterium haloxyli</name>
    <dbReference type="NCBI Taxonomy" id="2100533"/>
    <lineage>
        <taxon>Bacteria</taxon>
        <taxon>Pseudomonadati</taxon>
        <taxon>Bacteroidota</taxon>
        <taxon>Sphingobacteriia</taxon>
        <taxon>Sphingobacteriales</taxon>
        <taxon>Sphingobacteriaceae</taxon>
        <taxon>Sphingobacterium</taxon>
    </lineage>
</organism>
<evidence type="ECO:0000313" key="1">
    <source>
        <dbReference type="EMBL" id="PRD46092.1"/>
    </source>
</evidence>
<accession>A0A2S9IZY1</accession>
<dbReference type="AlphaFoldDB" id="A0A2S9IZY1"/>
<proteinExistence type="predicted"/>
<sequence>MKLSEYALKNWNGRNIITTISFKEIKILLLDVNQNMITWELLKNLLAIGSNGNIVWIADLPDSEMFGYYLEIKLNENQLLAWIGSTLCTIDPNTGELLKQQFVK</sequence>
<dbReference type="OrthoDB" id="1442822at2"/>
<dbReference type="InterPro" id="IPR058263">
    <property type="entry name" value="DUF7957"/>
</dbReference>
<keyword evidence="2" id="KW-1185">Reference proteome</keyword>
<gene>
    <name evidence="1" type="ORF">C5745_16845</name>
</gene>
<comment type="caution">
    <text evidence="1">The sequence shown here is derived from an EMBL/GenBank/DDBJ whole genome shotgun (WGS) entry which is preliminary data.</text>
</comment>
<dbReference type="Pfam" id="PF25857">
    <property type="entry name" value="DUF7957"/>
    <property type="match status" value="1"/>
</dbReference>
<reference evidence="1 2" key="1">
    <citation type="submission" date="2018-02" db="EMBL/GenBank/DDBJ databases">
        <title>The draft genome of Sphingobacterium sp. 5JN-11.</title>
        <authorList>
            <person name="Liu L."/>
            <person name="Li L."/>
            <person name="Liang L."/>
            <person name="Zhang X."/>
            <person name="Wang T."/>
        </authorList>
    </citation>
    <scope>NUCLEOTIDE SEQUENCE [LARGE SCALE GENOMIC DNA]</scope>
    <source>
        <strain evidence="1 2">5JN-11</strain>
    </source>
</reference>
<dbReference type="Proteomes" id="UP000239711">
    <property type="component" value="Unassembled WGS sequence"/>
</dbReference>
<name>A0A2S9IZY1_9SPHI</name>
<dbReference type="EMBL" id="PVBQ01000017">
    <property type="protein sequence ID" value="PRD46092.1"/>
    <property type="molecule type" value="Genomic_DNA"/>
</dbReference>
<evidence type="ECO:0000313" key="2">
    <source>
        <dbReference type="Proteomes" id="UP000239711"/>
    </source>
</evidence>
<dbReference type="RefSeq" id="WP_105718187.1">
    <property type="nucleotide sequence ID" value="NZ_PVBQ01000017.1"/>
</dbReference>